<comment type="caution">
    <text evidence="1">The sequence shown here is derived from an EMBL/GenBank/DDBJ whole genome shotgun (WGS) entry which is preliminary data.</text>
</comment>
<organism evidence="1">
    <name type="scientific">uncultured bacterium</name>
    <name type="common">gcode 4</name>
    <dbReference type="NCBI Taxonomy" id="1234023"/>
    <lineage>
        <taxon>Bacteria</taxon>
        <taxon>environmental samples</taxon>
    </lineage>
</organism>
<accession>K2FF66</accession>
<dbReference type="EMBL" id="AMFJ01000088">
    <property type="protein sequence ID" value="EKE29851.1"/>
    <property type="molecule type" value="Genomic_DNA"/>
</dbReference>
<reference evidence="1" key="1">
    <citation type="journal article" date="2012" name="Science">
        <title>Fermentation, hydrogen, and sulfur metabolism in multiple uncultivated bacterial phyla.</title>
        <authorList>
            <person name="Wrighton K.C."/>
            <person name="Thomas B.C."/>
            <person name="Sharon I."/>
            <person name="Miller C.S."/>
            <person name="Castelle C.J."/>
            <person name="VerBerkmoes N.C."/>
            <person name="Wilkins M.J."/>
            <person name="Hettich R.L."/>
            <person name="Lipton M.S."/>
            <person name="Williams K.H."/>
            <person name="Long P.E."/>
            <person name="Banfield J.F."/>
        </authorList>
    </citation>
    <scope>NUCLEOTIDE SEQUENCE [LARGE SCALE GENOMIC DNA]</scope>
</reference>
<dbReference type="AlphaFoldDB" id="K2FF66"/>
<gene>
    <name evidence="1" type="ORF">ACD_2C00088G0016</name>
</gene>
<name>K2FF66_9BACT</name>
<sequence>MKDEIKKVITLDVQWSEDEEFGDEEELIVDLDDAEKEKEDDYMWHRQFTFNPENDWDSDYFYNERYFEE</sequence>
<proteinExistence type="predicted"/>
<protein>
    <submittedName>
        <fullName evidence="1">Uncharacterized protein</fullName>
    </submittedName>
</protein>
<evidence type="ECO:0000313" key="1">
    <source>
        <dbReference type="EMBL" id="EKE29851.1"/>
    </source>
</evidence>